<evidence type="ECO:0000259" key="1">
    <source>
        <dbReference type="Pfam" id="PF00144"/>
    </source>
</evidence>
<sequence>MKNQLSLLIGILLFNYGIGQSNSSINDLEVSGAQISEKQADIIFEKTKIFPDNTQLSIGIIKNGKILYYGVKRSGDTLQKVDNYHDIFEIGSLTKLFTSTLLANFVLEDKIKLKDPIQKYFNFQVANDQVTVLQLANHTSGLPKLPSNLNLAAVDQSNPYKDYDEQKLIKYLTSELEIITTPGTKYEYSNIGAGILGYLLEVQSHLTYEELLQKYILSKYNMHNTTTNNDKINLKLVYGLDLNGKKTSNWNLNSLVAAGGILSNIEDLSKFAVAQFSDTNEELHLTRRPTFEQQEYKMETGLAWKIIKPDANINIYAHNGGTGGYSSMITLDTRNKKGVIILSNVSAFHNDARNIDQLCIQLLKTLYTK</sequence>
<proteinExistence type="predicted"/>
<gene>
    <name evidence="2" type="ORF">GCM10011532_06940</name>
</gene>
<keyword evidence="3" id="KW-1185">Reference proteome</keyword>
<protein>
    <recommendedName>
        <fullName evidence="1">Beta-lactamase-related domain-containing protein</fullName>
    </recommendedName>
</protein>
<dbReference type="InterPro" id="IPR001466">
    <property type="entry name" value="Beta-lactam-related"/>
</dbReference>
<dbReference type="Pfam" id="PF00144">
    <property type="entry name" value="Beta-lactamase"/>
    <property type="match status" value="1"/>
</dbReference>
<dbReference type="InterPro" id="IPR012338">
    <property type="entry name" value="Beta-lactam/transpept-like"/>
</dbReference>
<name>A0ABQ1WDG4_9FLAO</name>
<reference evidence="3" key="1">
    <citation type="journal article" date="2019" name="Int. J. Syst. Evol. Microbiol.">
        <title>The Global Catalogue of Microorganisms (GCM) 10K type strain sequencing project: providing services to taxonomists for standard genome sequencing and annotation.</title>
        <authorList>
            <consortium name="The Broad Institute Genomics Platform"/>
            <consortium name="The Broad Institute Genome Sequencing Center for Infectious Disease"/>
            <person name="Wu L."/>
            <person name="Ma J."/>
        </authorList>
    </citation>
    <scope>NUCLEOTIDE SEQUENCE [LARGE SCALE GENOMIC DNA]</scope>
    <source>
        <strain evidence="3">CGMCC 1.15422</strain>
    </source>
</reference>
<comment type="caution">
    <text evidence="2">The sequence shown here is derived from an EMBL/GenBank/DDBJ whole genome shotgun (WGS) entry which is preliminary data.</text>
</comment>
<dbReference type="SUPFAM" id="SSF56601">
    <property type="entry name" value="beta-lactamase/transpeptidase-like"/>
    <property type="match status" value="1"/>
</dbReference>
<dbReference type="PANTHER" id="PTHR46825:SF9">
    <property type="entry name" value="BETA-LACTAMASE-RELATED DOMAIN-CONTAINING PROTEIN"/>
    <property type="match status" value="1"/>
</dbReference>
<feature type="domain" description="Beta-lactamase-related" evidence="1">
    <location>
        <begin position="57"/>
        <end position="352"/>
    </location>
</feature>
<dbReference type="EMBL" id="BMIX01000001">
    <property type="protein sequence ID" value="GGG26132.1"/>
    <property type="molecule type" value="Genomic_DNA"/>
</dbReference>
<dbReference type="PANTHER" id="PTHR46825">
    <property type="entry name" value="D-ALANYL-D-ALANINE-CARBOXYPEPTIDASE/ENDOPEPTIDASE AMPH"/>
    <property type="match status" value="1"/>
</dbReference>
<evidence type="ECO:0000313" key="3">
    <source>
        <dbReference type="Proteomes" id="UP000605733"/>
    </source>
</evidence>
<dbReference type="Proteomes" id="UP000605733">
    <property type="component" value="Unassembled WGS sequence"/>
</dbReference>
<dbReference type="Gene3D" id="3.40.710.10">
    <property type="entry name" value="DD-peptidase/beta-lactamase superfamily"/>
    <property type="match status" value="1"/>
</dbReference>
<dbReference type="RefSeq" id="WP_011710030.1">
    <property type="nucleotide sequence ID" value="NZ_BMIX01000001.1"/>
</dbReference>
<dbReference type="InterPro" id="IPR050491">
    <property type="entry name" value="AmpC-like"/>
</dbReference>
<organism evidence="2 3">
    <name type="scientific">Christiangramia forsetii</name>
    <dbReference type="NCBI Taxonomy" id="411153"/>
    <lineage>
        <taxon>Bacteria</taxon>
        <taxon>Pseudomonadati</taxon>
        <taxon>Bacteroidota</taxon>
        <taxon>Flavobacteriia</taxon>
        <taxon>Flavobacteriales</taxon>
        <taxon>Flavobacteriaceae</taxon>
        <taxon>Christiangramia</taxon>
    </lineage>
</organism>
<evidence type="ECO:0000313" key="2">
    <source>
        <dbReference type="EMBL" id="GGG26132.1"/>
    </source>
</evidence>
<accession>A0ABQ1WDG4</accession>